<evidence type="ECO:0000313" key="1">
    <source>
        <dbReference type="EMBL" id="MXP24791.1"/>
    </source>
</evidence>
<sequence length="211" mass="23436">MQDYMIQNSGRTDADELVYNVKALAEDIAKAMTAAHVCVAPFYDEPDAQLSDPYCIKMRGEWEVSVRVKSLAADQSVQVMIYSHYERARELFLCSPATAMPAFTCSIELGPEAIAAYLDAHFLAEAEKIVALIDEQLAIEATEVRSFKDLINDIKDSYPRVKFDEAKISEPWVPVSCGSSSGRLKRDGTLYIDRMSLDSKAAKAFFALTAN</sequence>
<proteinExistence type="predicted"/>
<organism evidence="1 2">
    <name type="scientific">Altericroceibacterium indicum</name>
    <dbReference type="NCBI Taxonomy" id="374177"/>
    <lineage>
        <taxon>Bacteria</taxon>
        <taxon>Pseudomonadati</taxon>
        <taxon>Pseudomonadota</taxon>
        <taxon>Alphaproteobacteria</taxon>
        <taxon>Sphingomonadales</taxon>
        <taxon>Erythrobacteraceae</taxon>
        <taxon>Altericroceibacterium</taxon>
    </lineage>
</organism>
<evidence type="ECO:0000313" key="2">
    <source>
        <dbReference type="Proteomes" id="UP000460561"/>
    </source>
</evidence>
<dbReference type="EMBL" id="WTYQ01000001">
    <property type="protein sequence ID" value="MXP24791.1"/>
    <property type="molecule type" value="Genomic_DNA"/>
</dbReference>
<dbReference type="Proteomes" id="UP000460561">
    <property type="component" value="Unassembled WGS sequence"/>
</dbReference>
<comment type="caution">
    <text evidence="1">The sequence shown here is derived from an EMBL/GenBank/DDBJ whole genome shotgun (WGS) entry which is preliminary data.</text>
</comment>
<protein>
    <submittedName>
        <fullName evidence="1">Uncharacterized protein</fullName>
    </submittedName>
</protein>
<reference evidence="1 2" key="1">
    <citation type="submission" date="2019-12" db="EMBL/GenBank/DDBJ databases">
        <title>Genomic-based taxomic classification of the family Erythrobacteraceae.</title>
        <authorList>
            <person name="Xu L."/>
        </authorList>
    </citation>
    <scope>NUCLEOTIDE SEQUENCE [LARGE SCALE GENOMIC DNA]</scope>
    <source>
        <strain evidence="1 2">DSM 18604</strain>
    </source>
</reference>
<keyword evidence="2" id="KW-1185">Reference proteome</keyword>
<dbReference type="RefSeq" id="WP_160737987.1">
    <property type="nucleotide sequence ID" value="NZ_WTYQ01000001.1"/>
</dbReference>
<dbReference type="AlphaFoldDB" id="A0A845A6X7"/>
<accession>A0A845A6X7</accession>
<gene>
    <name evidence="1" type="ORF">GRI39_01860</name>
</gene>
<name>A0A845A6X7_9SPHN</name>